<feature type="region of interest" description="Disordered" evidence="1">
    <location>
        <begin position="140"/>
        <end position="162"/>
    </location>
</feature>
<feature type="compositionally biased region" description="Basic and acidic residues" evidence="1">
    <location>
        <begin position="98"/>
        <end position="107"/>
    </location>
</feature>
<dbReference type="GeneID" id="71998181"/>
<evidence type="ECO:0000313" key="2">
    <source>
        <dbReference type="EMBL" id="KAH9831976.1"/>
    </source>
</evidence>
<dbReference type="EMBL" id="JADCUA010000023">
    <property type="protein sequence ID" value="KAH9831976.1"/>
    <property type="molecule type" value="Genomic_DNA"/>
</dbReference>
<keyword evidence="3" id="KW-1185">Reference proteome</keyword>
<comment type="caution">
    <text evidence="2">The sequence shown here is derived from an EMBL/GenBank/DDBJ whole genome shotgun (WGS) entry which is preliminary data.</text>
</comment>
<dbReference type="RefSeq" id="XP_047775022.1">
    <property type="nucleotide sequence ID" value="XM_047917449.1"/>
</dbReference>
<dbReference type="Proteomes" id="UP000814176">
    <property type="component" value="Unassembled WGS sequence"/>
</dbReference>
<evidence type="ECO:0000256" key="1">
    <source>
        <dbReference type="SAM" id="MobiDB-lite"/>
    </source>
</evidence>
<organism evidence="2 3">
    <name type="scientific">Rhodofomes roseus</name>
    <dbReference type="NCBI Taxonomy" id="34475"/>
    <lineage>
        <taxon>Eukaryota</taxon>
        <taxon>Fungi</taxon>
        <taxon>Dikarya</taxon>
        <taxon>Basidiomycota</taxon>
        <taxon>Agaricomycotina</taxon>
        <taxon>Agaricomycetes</taxon>
        <taxon>Polyporales</taxon>
        <taxon>Rhodofomes</taxon>
    </lineage>
</organism>
<name>A0ABQ8K4X3_9APHY</name>
<sequence>MPTESLKGFESRMVRADLNRLSIPPPTRTILTGRRGEVICTWGLGVAHHEAMERVVEEARTKIEGLDLLYALRECAIKQIVELYVENGQDANAVPKAKHADAQEASRKRSLSGAPDDGIAADPKRRCSKLRLEHRGNAETLHTSFTGSGIGGALDDPPPKHHAGLDSLSIEQADSLLGASHSGTLVVTNVPPNCNDPETRLFSQPGF</sequence>
<reference evidence="2 3" key="1">
    <citation type="journal article" date="2021" name="Environ. Microbiol.">
        <title>Gene family expansions and transcriptome signatures uncover fungal adaptations to wood decay.</title>
        <authorList>
            <person name="Hage H."/>
            <person name="Miyauchi S."/>
            <person name="Viragh M."/>
            <person name="Drula E."/>
            <person name="Min B."/>
            <person name="Chaduli D."/>
            <person name="Navarro D."/>
            <person name="Favel A."/>
            <person name="Norest M."/>
            <person name="Lesage-Meessen L."/>
            <person name="Balint B."/>
            <person name="Merenyi Z."/>
            <person name="de Eugenio L."/>
            <person name="Morin E."/>
            <person name="Martinez A.T."/>
            <person name="Baldrian P."/>
            <person name="Stursova M."/>
            <person name="Martinez M.J."/>
            <person name="Novotny C."/>
            <person name="Magnuson J.K."/>
            <person name="Spatafora J.W."/>
            <person name="Maurice S."/>
            <person name="Pangilinan J."/>
            <person name="Andreopoulos W."/>
            <person name="LaButti K."/>
            <person name="Hundley H."/>
            <person name="Na H."/>
            <person name="Kuo A."/>
            <person name="Barry K."/>
            <person name="Lipzen A."/>
            <person name="Henrissat B."/>
            <person name="Riley R."/>
            <person name="Ahrendt S."/>
            <person name="Nagy L.G."/>
            <person name="Grigoriev I.V."/>
            <person name="Martin F."/>
            <person name="Rosso M.N."/>
        </authorList>
    </citation>
    <scope>NUCLEOTIDE SEQUENCE [LARGE SCALE GENOMIC DNA]</scope>
    <source>
        <strain evidence="2 3">CIRM-BRFM 1785</strain>
    </source>
</reference>
<feature type="region of interest" description="Disordered" evidence="1">
    <location>
        <begin position="95"/>
        <end position="124"/>
    </location>
</feature>
<gene>
    <name evidence="2" type="ORF">C8Q71DRAFT_275421</name>
</gene>
<accession>A0ABQ8K4X3</accession>
<evidence type="ECO:0000313" key="3">
    <source>
        <dbReference type="Proteomes" id="UP000814176"/>
    </source>
</evidence>
<protein>
    <submittedName>
        <fullName evidence="2">Uncharacterized protein</fullName>
    </submittedName>
</protein>
<proteinExistence type="predicted"/>